<name>A0AAJ2HKI6_9MICO</name>
<dbReference type="Proteomes" id="UP001183582">
    <property type="component" value="Unassembled WGS sequence"/>
</dbReference>
<evidence type="ECO:0000313" key="3">
    <source>
        <dbReference type="Proteomes" id="UP001183582"/>
    </source>
</evidence>
<feature type="compositionally biased region" description="Low complexity" evidence="1">
    <location>
        <begin position="195"/>
        <end position="219"/>
    </location>
</feature>
<reference evidence="2 3" key="1">
    <citation type="submission" date="2021-06" db="EMBL/GenBank/DDBJ databases">
        <title>Genome-based taxonomic framework of Microbacterium strains isolated from marine environment, the description of four new species and reclassification of four preexisting species.</title>
        <authorList>
            <person name="Lee S.D."/>
            <person name="Kim S.-M."/>
            <person name="Byeon Y.-S."/>
            <person name="Yang H.L."/>
            <person name="Kim I.S."/>
        </authorList>
    </citation>
    <scope>NUCLEOTIDE SEQUENCE [LARGE SCALE GENOMIC DNA]</scope>
    <source>
        <strain evidence="2 3">KACC 20514</strain>
    </source>
</reference>
<gene>
    <name evidence="2" type="ORF">KZC50_08695</name>
</gene>
<evidence type="ECO:0000313" key="2">
    <source>
        <dbReference type="EMBL" id="MDS0245688.1"/>
    </source>
</evidence>
<dbReference type="InterPro" id="IPR023346">
    <property type="entry name" value="Lysozyme-like_dom_sf"/>
</dbReference>
<organism evidence="2 3">
    <name type="scientific">Microbacterium aurantiacum</name>
    <dbReference type="NCBI Taxonomy" id="162393"/>
    <lineage>
        <taxon>Bacteria</taxon>
        <taxon>Bacillati</taxon>
        <taxon>Actinomycetota</taxon>
        <taxon>Actinomycetes</taxon>
        <taxon>Micrococcales</taxon>
        <taxon>Microbacteriaceae</taxon>
        <taxon>Microbacterium</taxon>
    </lineage>
</organism>
<dbReference type="RefSeq" id="WP_310891389.1">
    <property type="nucleotide sequence ID" value="NZ_BAAAGR010000001.1"/>
</dbReference>
<sequence>MRSTSADALTRRSRRAHRRAQRRVGIVAAAAAFSLIAVAGVTALPTSEAEASTSSFGDITLASFSTTVEPTPVVSLSGTDEISTAVRTALADADAALEASVEVSSQVEASGLDLGDAETDIDTDALEDAAERLTASLDLPAPLLPGIAEQVSDAVSAVKKRVDAVRTDLEAAQKAEAERLAAEAEAQRIAEEEAAAAAAAEAEAAEAATSTGSSSASAAPSRPAGVYTPAGDAQSIAYGMLGGYGWGDDQFGCLVELWNKESGWNSQAYNASSGAYGIPQALPGSKMASAGADWETNAATQISWGLGYIAGRYGSPCGAWQHSQSVGWY</sequence>
<comment type="caution">
    <text evidence="2">The sequence shown here is derived from an EMBL/GenBank/DDBJ whole genome shotgun (WGS) entry which is preliminary data.</text>
</comment>
<evidence type="ECO:0000256" key="1">
    <source>
        <dbReference type="SAM" id="MobiDB-lite"/>
    </source>
</evidence>
<dbReference type="SUPFAM" id="SSF53955">
    <property type="entry name" value="Lysozyme-like"/>
    <property type="match status" value="1"/>
</dbReference>
<dbReference type="GeneID" id="301458304"/>
<accession>A0AAJ2HKI6</accession>
<proteinExistence type="predicted"/>
<feature type="region of interest" description="Disordered" evidence="1">
    <location>
        <begin position="195"/>
        <end position="225"/>
    </location>
</feature>
<dbReference type="EMBL" id="JAHWXH010000001">
    <property type="protein sequence ID" value="MDS0245688.1"/>
    <property type="molecule type" value="Genomic_DNA"/>
</dbReference>
<dbReference type="AlphaFoldDB" id="A0AAJ2HKI6"/>
<protein>
    <submittedName>
        <fullName evidence="2">Lytic transglycosylase domain-containing protein</fullName>
    </submittedName>
</protein>